<dbReference type="EMBL" id="JNHM01000177">
    <property type="protein sequence ID" value="KDS43323.1"/>
    <property type="molecule type" value="Genomic_DNA"/>
</dbReference>
<dbReference type="GeneID" id="93449161"/>
<dbReference type="Proteomes" id="UP000027661">
    <property type="component" value="Unassembled WGS sequence"/>
</dbReference>
<reference evidence="1 2" key="1">
    <citation type="submission" date="2014-04" db="EMBL/GenBank/DDBJ databases">
        <authorList>
            <person name="Sears C."/>
            <person name="Carroll K."/>
            <person name="Sack B.R."/>
            <person name="Qadri F."/>
            <person name="Myers L.L."/>
            <person name="Chung G.-T."/>
            <person name="Escheverria P."/>
            <person name="Fraser C.M."/>
            <person name="Sadzewicz L."/>
            <person name="Shefchek K.A."/>
            <person name="Tallon L."/>
            <person name="Das S.P."/>
            <person name="Daugherty S."/>
            <person name="Mongodin E.F."/>
        </authorList>
    </citation>
    <scope>NUCLEOTIDE SEQUENCE [LARGE SCALE GENOMIC DNA]</scope>
    <source>
        <strain evidence="1 2">3975 RP4</strain>
    </source>
</reference>
<accession>A0A069S0U0</accession>
<evidence type="ECO:0000313" key="2">
    <source>
        <dbReference type="Proteomes" id="UP000027661"/>
    </source>
</evidence>
<dbReference type="AlphaFoldDB" id="A0A069S0U0"/>
<gene>
    <name evidence="1" type="ORF">M099_4554</name>
</gene>
<protein>
    <submittedName>
        <fullName evidence="1">Uncharacterized protein</fullName>
    </submittedName>
</protein>
<sequence>MSKYQTEAGIECTPEECKLIDSLKRLAKKWEKDGKRLWLYSASGSLHVMMHGDTDNNPTPEFTQYGGSNIENSVTTIDGILNDGGDW</sequence>
<comment type="caution">
    <text evidence="1">The sequence shown here is derived from an EMBL/GenBank/DDBJ whole genome shotgun (WGS) entry which is preliminary data.</text>
</comment>
<evidence type="ECO:0000313" key="1">
    <source>
        <dbReference type="EMBL" id="KDS43323.1"/>
    </source>
</evidence>
<proteinExistence type="predicted"/>
<organism evidence="1 2">
    <name type="scientific">Phocaeicola vulgatus str. 3975 RP4</name>
    <dbReference type="NCBI Taxonomy" id="1339352"/>
    <lineage>
        <taxon>Bacteria</taxon>
        <taxon>Pseudomonadati</taxon>
        <taxon>Bacteroidota</taxon>
        <taxon>Bacteroidia</taxon>
        <taxon>Bacteroidales</taxon>
        <taxon>Bacteroidaceae</taxon>
        <taxon>Phocaeicola</taxon>
    </lineage>
</organism>
<name>A0A069S0U0_PHOVU</name>
<dbReference type="RefSeq" id="WP_007839246.1">
    <property type="nucleotide sequence ID" value="NZ_JNHM01000177.1"/>
</dbReference>
<dbReference type="PATRIC" id="fig|1339352.3.peg.4261"/>